<keyword evidence="3" id="KW-1185">Reference proteome</keyword>
<organism evidence="2 3">
    <name type="scientific">Actinomadura fulvescens</name>
    <dbReference type="NCBI Taxonomy" id="46160"/>
    <lineage>
        <taxon>Bacteria</taxon>
        <taxon>Bacillati</taxon>
        <taxon>Actinomycetota</taxon>
        <taxon>Actinomycetes</taxon>
        <taxon>Streptosporangiales</taxon>
        <taxon>Thermomonosporaceae</taxon>
        <taxon>Actinomadura</taxon>
    </lineage>
</organism>
<evidence type="ECO:0000313" key="3">
    <source>
        <dbReference type="Proteomes" id="UP001501509"/>
    </source>
</evidence>
<dbReference type="RefSeq" id="WP_344545650.1">
    <property type="nucleotide sequence ID" value="NZ_BAAATD010000008.1"/>
</dbReference>
<sequence length="160" mass="17489">MADFSLGNGFEQFQRDMEQNMGDFTKMKERIDAAVGKGEAADGRIQAEFTAKGGLTRLDIDPRAMRLPSFELTEQIKAAVNAASADFQTKVREASESMFTMSDDPQKAMDPSAALASLDKIANGFAGQMKDLARELGLQQQRAKEAMDNYRGPGHPGNYS</sequence>
<reference evidence="3" key="1">
    <citation type="journal article" date="2019" name="Int. J. Syst. Evol. Microbiol.">
        <title>The Global Catalogue of Microorganisms (GCM) 10K type strain sequencing project: providing services to taxonomists for standard genome sequencing and annotation.</title>
        <authorList>
            <consortium name="The Broad Institute Genomics Platform"/>
            <consortium name="The Broad Institute Genome Sequencing Center for Infectious Disease"/>
            <person name="Wu L."/>
            <person name="Ma J."/>
        </authorList>
    </citation>
    <scope>NUCLEOTIDE SEQUENCE [LARGE SCALE GENOMIC DNA]</scope>
    <source>
        <strain evidence="3">JCM 6833</strain>
    </source>
</reference>
<dbReference type="EMBL" id="BAAATD010000008">
    <property type="protein sequence ID" value="GAA2615592.1"/>
    <property type="molecule type" value="Genomic_DNA"/>
</dbReference>
<proteinExistence type="predicted"/>
<dbReference type="Pfam" id="PF02575">
    <property type="entry name" value="YbaB_DNA_bd"/>
    <property type="match status" value="1"/>
</dbReference>
<name>A0ABP6CDB4_9ACTN</name>
<dbReference type="InterPro" id="IPR036894">
    <property type="entry name" value="YbaB-like_sf"/>
</dbReference>
<dbReference type="Gene3D" id="3.30.1310.10">
    <property type="entry name" value="Nucleoid-associated protein YbaB-like domain"/>
    <property type="match status" value="1"/>
</dbReference>
<dbReference type="SUPFAM" id="SSF82607">
    <property type="entry name" value="YbaB-like"/>
    <property type="match status" value="1"/>
</dbReference>
<dbReference type="Proteomes" id="UP001501509">
    <property type="component" value="Unassembled WGS sequence"/>
</dbReference>
<dbReference type="InterPro" id="IPR004401">
    <property type="entry name" value="YbaB/EbfC"/>
</dbReference>
<evidence type="ECO:0008006" key="4">
    <source>
        <dbReference type="Google" id="ProtNLM"/>
    </source>
</evidence>
<comment type="caution">
    <text evidence="2">The sequence shown here is derived from an EMBL/GenBank/DDBJ whole genome shotgun (WGS) entry which is preliminary data.</text>
</comment>
<gene>
    <name evidence="2" type="ORF">GCM10010411_58270</name>
</gene>
<evidence type="ECO:0000256" key="1">
    <source>
        <dbReference type="SAM" id="MobiDB-lite"/>
    </source>
</evidence>
<accession>A0ABP6CDB4</accession>
<feature type="region of interest" description="Disordered" evidence="1">
    <location>
        <begin position="137"/>
        <end position="160"/>
    </location>
</feature>
<evidence type="ECO:0000313" key="2">
    <source>
        <dbReference type="EMBL" id="GAA2615592.1"/>
    </source>
</evidence>
<protein>
    <recommendedName>
        <fullName evidence="4">YbaB/EbfC family nucleoid-associated protein</fullName>
    </recommendedName>
</protein>